<dbReference type="PANTHER" id="PTHR13832:SF792">
    <property type="entry name" value="GM14286P"/>
    <property type="match status" value="1"/>
</dbReference>
<dbReference type="InterPro" id="IPR015655">
    <property type="entry name" value="PP2C"/>
</dbReference>
<dbReference type="Gene3D" id="3.60.40.10">
    <property type="entry name" value="PPM-type phosphatase domain"/>
    <property type="match status" value="1"/>
</dbReference>
<dbReference type="Proteomes" id="UP000244855">
    <property type="component" value="Unassembled WGS sequence"/>
</dbReference>
<name>A0A2V1EE77_9PLEO</name>
<dbReference type="GO" id="GO:0004741">
    <property type="term" value="F:[pyruvate dehydrogenase (acetyl-transferring)]-phosphatase activity"/>
    <property type="evidence" value="ECO:0007669"/>
    <property type="project" value="TreeGrafter"/>
</dbReference>
<evidence type="ECO:0000313" key="2">
    <source>
        <dbReference type="EMBL" id="PVI08389.1"/>
    </source>
</evidence>
<dbReference type="InterPro" id="IPR001932">
    <property type="entry name" value="PPM-type_phosphatase-like_dom"/>
</dbReference>
<evidence type="ECO:0000259" key="1">
    <source>
        <dbReference type="PROSITE" id="PS51746"/>
    </source>
</evidence>
<gene>
    <name evidence="2" type="ORF">DM02DRAFT_578423</name>
</gene>
<organism evidence="2 3">
    <name type="scientific">Periconia macrospinosa</name>
    <dbReference type="NCBI Taxonomy" id="97972"/>
    <lineage>
        <taxon>Eukaryota</taxon>
        <taxon>Fungi</taxon>
        <taxon>Dikarya</taxon>
        <taxon>Ascomycota</taxon>
        <taxon>Pezizomycotina</taxon>
        <taxon>Dothideomycetes</taxon>
        <taxon>Pleosporomycetidae</taxon>
        <taxon>Pleosporales</taxon>
        <taxon>Massarineae</taxon>
        <taxon>Periconiaceae</taxon>
        <taxon>Periconia</taxon>
    </lineage>
</organism>
<dbReference type="GO" id="GO:0005739">
    <property type="term" value="C:mitochondrion"/>
    <property type="evidence" value="ECO:0007669"/>
    <property type="project" value="TreeGrafter"/>
</dbReference>
<accession>A0A2V1EE77</accession>
<dbReference type="SUPFAM" id="SSF81606">
    <property type="entry name" value="PP2C-like"/>
    <property type="match status" value="1"/>
</dbReference>
<dbReference type="PROSITE" id="PS51746">
    <property type="entry name" value="PPM_2"/>
    <property type="match status" value="1"/>
</dbReference>
<dbReference type="OrthoDB" id="420076at2759"/>
<sequence>MTMSPRWQAAVRQLNRQNPLVAQSRTYLGPRTASCSLHTCTLVPRRVYPLQSRVLRLAQYSRSISSRRRSHAGKNEGTTRNTSPLALQSRFPTKTVLFLAVLGTAMYFLVSVEEFESTGGAQAHFFPNMDAVEHWLQNTAPPDFTHLSAMATAASHRFHEVVDGWQVPEEASRQFGIPITHGCRYEGNANCEDYYIFGSGPGVADRHWSYWSIFDGHAGHRTAHLLQTKMHPSLSRALYTLPPNTATSVIHDTIKSVFITLDRDIMTQARHAANWYPAASFSALLPLMNAFAGSCALVAAFDPEKNKLHVACTGDSRAVLGRWDELEGKYVAQPLSVDQTGFNESEVARIKAEHPDEPEILNPTTGRLLGLAVTRAFGDHRWKWDNDFVKACQVKFFGPAPRPHNATPPYLTAEPEITETDIIRADAPQTPNSRPTARSDFMIMASDGLWDHMSSDVAVACVSQWLEARARSPDGLVSNDPQRPPFHLSNTLDPGIHFSVEDGKEVTWQAEPQYFAIEDDNAAVCLTRNALGGTRRSLFSGILCLPPSVLRDATDDTTVMVVFFDRLAEPTVQEKKSWWWPF</sequence>
<keyword evidence="3" id="KW-1185">Reference proteome</keyword>
<dbReference type="PANTHER" id="PTHR13832">
    <property type="entry name" value="PROTEIN PHOSPHATASE 2C"/>
    <property type="match status" value="1"/>
</dbReference>
<evidence type="ECO:0000313" key="3">
    <source>
        <dbReference type="Proteomes" id="UP000244855"/>
    </source>
</evidence>
<dbReference type="AlphaFoldDB" id="A0A2V1EE77"/>
<reference evidence="2 3" key="1">
    <citation type="journal article" date="2018" name="Sci. Rep.">
        <title>Comparative genomics provides insights into the lifestyle and reveals functional heterogeneity of dark septate endophytic fungi.</title>
        <authorList>
            <person name="Knapp D.G."/>
            <person name="Nemeth J.B."/>
            <person name="Barry K."/>
            <person name="Hainaut M."/>
            <person name="Henrissat B."/>
            <person name="Johnson J."/>
            <person name="Kuo A."/>
            <person name="Lim J.H.P."/>
            <person name="Lipzen A."/>
            <person name="Nolan M."/>
            <person name="Ohm R.A."/>
            <person name="Tamas L."/>
            <person name="Grigoriev I.V."/>
            <person name="Spatafora J.W."/>
            <person name="Nagy L.G."/>
            <person name="Kovacs G.M."/>
        </authorList>
    </citation>
    <scope>NUCLEOTIDE SEQUENCE [LARGE SCALE GENOMIC DNA]</scope>
    <source>
        <strain evidence="2 3">DSE2036</strain>
    </source>
</reference>
<dbReference type="EMBL" id="KZ805300">
    <property type="protein sequence ID" value="PVI08389.1"/>
    <property type="molecule type" value="Genomic_DNA"/>
</dbReference>
<dbReference type="SMART" id="SM00332">
    <property type="entry name" value="PP2Cc"/>
    <property type="match status" value="1"/>
</dbReference>
<dbReference type="STRING" id="97972.A0A2V1EE77"/>
<dbReference type="InterPro" id="IPR036457">
    <property type="entry name" value="PPM-type-like_dom_sf"/>
</dbReference>
<protein>
    <submittedName>
        <fullName evidence="2">Protein serine/threonine phosphatase 2C</fullName>
    </submittedName>
</protein>
<proteinExistence type="predicted"/>
<feature type="domain" description="PPM-type phosphatase" evidence="1">
    <location>
        <begin position="174"/>
        <end position="564"/>
    </location>
</feature>
<dbReference type="CDD" id="cd00143">
    <property type="entry name" value="PP2Cc"/>
    <property type="match status" value="1"/>
</dbReference>
<dbReference type="Pfam" id="PF00481">
    <property type="entry name" value="PP2C"/>
    <property type="match status" value="1"/>
</dbReference>